<comment type="subcellular location">
    <subcellularLocation>
        <location evidence="1">Membrane</location>
        <topology evidence="1">Multi-pass membrane protein</topology>
    </subcellularLocation>
</comment>
<feature type="transmembrane region" description="Helical" evidence="14">
    <location>
        <begin position="204"/>
        <end position="226"/>
    </location>
</feature>
<keyword evidence="6" id="KW-0851">Voltage-gated channel</keyword>
<dbReference type="InterPro" id="IPR028325">
    <property type="entry name" value="VG_K_chnl"/>
</dbReference>
<keyword evidence="11 16" id="KW-0407">Ion channel</keyword>
<feature type="compositionally biased region" description="Low complexity" evidence="13">
    <location>
        <begin position="1"/>
        <end position="14"/>
    </location>
</feature>
<keyword evidence="10 14" id="KW-0472">Membrane</keyword>
<evidence type="ECO:0000256" key="10">
    <source>
        <dbReference type="ARBA" id="ARBA00023136"/>
    </source>
</evidence>
<feature type="coiled-coil region" evidence="12">
    <location>
        <begin position="374"/>
        <end position="401"/>
    </location>
</feature>
<feature type="transmembrane region" description="Helical" evidence="14">
    <location>
        <begin position="71"/>
        <end position="92"/>
    </location>
</feature>
<evidence type="ECO:0000256" key="5">
    <source>
        <dbReference type="ARBA" id="ARBA00022826"/>
    </source>
</evidence>
<keyword evidence="8 14" id="KW-1133">Transmembrane helix</keyword>
<dbReference type="PANTHER" id="PTHR11537:SF254">
    <property type="entry name" value="POTASSIUM VOLTAGE-GATED CHANNEL PROTEIN SHAB"/>
    <property type="match status" value="1"/>
</dbReference>
<evidence type="ECO:0000256" key="8">
    <source>
        <dbReference type="ARBA" id="ARBA00022989"/>
    </source>
</evidence>
<keyword evidence="3" id="KW-0633">Potassium transport</keyword>
<reference evidence="16" key="1">
    <citation type="submission" date="2022-08" db="EMBL/GenBank/DDBJ databases">
        <title>Novel sulfate-reducing endosymbionts in the free-living metamonad Anaeramoeba.</title>
        <authorList>
            <person name="Jerlstrom-Hultqvist J."/>
            <person name="Cepicka I."/>
            <person name="Gallot-Lavallee L."/>
            <person name="Salas-Leiva D."/>
            <person name="Curtis B.A."/>
            <person name="Zahonova K."/>
            <person name="Pipaliya S."/>
            <person name="Dacks J."/>
            <person name="Roger A.J."/>
        </authorList>
    </citation>
    <scope>NUCLEOTIDE SEQUENCE</scope>
    <source>
        <strain evidence="16">Schooner1</strain>
    </source>
</reference>
<evidence type="ECO:0000256" key="3">
    <source>
        <dbReference type="ARBA" id="ARBA00022538"/>
    </source>
</evidence>
<protein>
    <submittedName>
        <fullName evidence="16">Voltage-gated potassium channel</fullName>
    </submittedName>
</protein>
<evidence type="ECO:0000256" key="13">
    <source>
        <dbReference type="SAM" id="MobiDB-lite"/>
    </source>
</evidence>
<evidence type="ECO:0000256" key="12">
    <source>
        <dbReference type="SAM" id="Coils"/>
    </source>
</evidence>
<evidence type="ECO:0000256" key="2">
    <source>
        <dbReference type="ARBA" id="ARBA00022448"/>
    </source>
</evidence>
<evidence type="ECO:0000256" key="11">
    <source>
        <dbReference type="ARBA" id="ARBA00023303"/>
    </source>
</evidence>
<dbReference type="InterPro" id="IPR005821">
    <property type="entry name" value="Ion_trans_dom"/>
</dbReference>
<keyword evidence="2" id="KW-0813">Transport</keyword>
<dbReference type="Pfam" id="PF00520">
    <property type="entry name" value="Ion_trans"/>
    <property type="match status" value="1"/>
</dbReference>
<dbReference type="PANTHER" id="PTHR11537">
    <property type="entry name" value="VOLTAGE-GATED POTASSIUM CHANNEL"/>
    <property type="match status" value="1"/>
</dbReference>
<keyword evidence="17" id="KW-1185">Reference proteome</keyword>
<evidence type="ECO:0000256" key="14">
    <source>
        <dbReference type="SAM" id="Phobius"/>
    </source>
</evidence>
<organism evidence="16 17">
    <name type="scientific">Anaeramoeba flamelloides</name>
    <dbReference type="NCBI Taxonomy" id="1746091"/>
    <lineage>
        <taxon>Eukaryota</taxon>
        <taxon>Metamonada</taxon>
        <taxon>Anaeramoebidae</taxon>
        <taxon>Anaeramoeba</taxon>
    </lineage>
</organism>
<evidence type="ECO:0000259" key="15">
    <source>
        <dbReference type="Pfam" id="PF00520"/>
    </source>
</evidence>
<dbReference type="PRINTS" id="PR00169">
    <property type="entry name" value="KCHANNEL"/>
</dbReference>
<evidence type="ECO:0000256" key="4">
    <source>
        <dbReference type="ARBA" id="ARBA00022692"/>
    </source>
</evidence>
<keyword evidence="12" id="KW-0175">Coiled coil</keyword>
<name>A0ABQ8XG89_9EUKA</name>
<feature type="transmembrane region" description="Helical" evidence="14">
    <location>
        <begin position="283"/>
        <end position="309"/>
    </location>
</feature>
<proteinExistence type="predicted"/>
<feature type="region of interest" description="Disordered" evidence="13">
    <location>
        <begin position="326"/>
        <end position="352"/>
    </location>
</feature>
<dbReference type="EMBL" id="JAOAOG010000300">
    <property type="protein sequence ID" value="KAJ6231519.1"/>
    <property type="molecule type" value="Genomic_DNA"/>
</dbReference>
<evidence type="ECO:0000256" key="9">
    <source>
        <dbReference type="ARBA" id="ARBA00023065"/>
    </source>
</evidence>
<dbReference type="InterPro" id="IPR027359">
    <property type="entry name" value="Volt_channel_dom_sf"/>
</dbReference>
<evidence type="ECO:0000256" key="7">
    <source>
        <dbReference type="ARBA" id="ARBA00022958"/>
    </source>
</evidence>
<evidence type="ECO:0000313" key="17">
    <source>
        <dbReference type="Proteomes" id="UP001150062"/>
    </source>
</evidence>
<keyword evidence="9" id="KW-0406">Ion transport</keyword>
<feature type="compositionally biased region" description="Polar residues" evidence="13">
    <location>
        <begin position="334"/>
        <end position="346"/>
    </location>
</feature>
<dbReference type="Gene3D" id="1.20.120.350">
    <property type="entry name" value="Voltage-gated potassium channels. Chain C"/>
    <property type="match status" value="1"/>
</dbReference>
<sequence>MESSSESIVLSEILTGSETKTEHDTETEKYTTKKAETIIKQPKLKQKQPSSIKMIRIKLFVFFDDMHSSKAALFTSVFIMLVIIMSTITFCLESLSKYEGRPIWFKLETFAIVVFTIEYVCRIQGCCFYDYGGPGLKKFLMNFLNTIDLLSILPYYIEFAVDGGASSMAIVRIIRLARIFRVFKISKYSQSFQIIGLTMKKSKQGFNLLIFLASLSIIVFSSVIYFCELSGQTLDKERNVWVRDIDGSDSPFQSIPHSFWWSVVTLSTVGYGDAYPVTNIGKLFAGLFSVLSIIILSFPITIFAMNMAWSYEEILLRKEQEVKEKEEKKRKVQNSENSYSGTPSDNYSHHENAGAVNTKKIPNLGGAKFFINGLNDLCENLKDSQARMERLEKLISLKKKRKKTRNLN</sequence>
<gene>
    <name evidence="16" type="ORF">M0813_05947</name>
</gene>
<dbReference type="Gene3D" id="1.10.287.70">
    <property type="match status" value="1"/>
</dbReference>
<dbReference type="SUPFAM" id="SSF81324">
    <property type="entry name" value="Voltage-gated potassium channels"/>
    <property type="match status" value="1"/>
</dbReference>
<feature type="region of interest" description="Disordered" evidence="13">
    <location>
        <begin position="1"/>
        <end position="27"/>
    </location>
</feature>
<feature type="transmembrane region" description="Helical" evidence="14">
    <location>
        <begin position="163"/>
        <end position="183"/>
    </location>
</feature>
<evidence type="ECO:0000256" key="6">
    <source>
        <dbReference type="ARBA" id="ARBA00022882"/>
    </source>
</evidence>
<feature type="domain" description="Ion transport" evidence="15">
    <location>
        <begin position="74"/>
        <end position="308"/>
    </location>
</feature>
<dbReference type="GO" id="GO:0034220">
    <property type="term" value="P:monoatomic ion transmembrane transport"/>
    <property type="evidence" value="ECO:0007669"/>
    <property type="project" value="UniProtKB-KW"/>
</dbReference>
<comment type="caution">
    <text evidence="16">The sequence shown here is derived from an EMBL/GenBank/DDBJ whole genome shotgun (WGS) entry which is preliminary data.</text>
</comment>
<evidence type="ECO:0000313" key="16">
    <source>
        <dbReference type="EMBL" id="KAJ6231519.1"/>
    </source>
</evidence>
<dbReference type="Proteomes" id="UP001150062">
    <property type="component" value="Unassembled WGS sequence"/>
</dbReference>
<keyword evidence="7" id="KW-0630">Potassium</keyword>
<evidence type="ECO:0000256" key="1">
    <source>
        <dbReference type="ARBA" id="ARBA00004141"/>
    </source>
</evidence>
<accession>A0ABQ8XG89</accession>
<keyword evidence="4 14" id="KW-0812">Transmembrane</keyword>
<keyword evidence="5" id="KW-0631">Potassium channel</keyword>